<reference evidence="9" key="1">
    <citation type="journal article" date="2014" name="Nat. Genet.">
        <title>A reference genome for common bean and genome-wide analysis of dual domestications.</title>
        <authorList>
            <person name="Schmutz J."/>
            <person name="McClean P.E."/>
            <person name="Mamidi S."/>
            <person name="Wu G.A."/>
            <person name="Cannon S.B."/>
            <person name="Grimwood J."/>
            <person name="Jenkins J."/>
            <person name="Shu S."/>
            <person name="Song Q."/>
            <person name="Chavarro C."/>
            <person name="Torres-Torres M."/>
            <person name="Geffroy V."/>
            <person name="Moghaddam S.M."/>
            <person name="Gao D."/>
            <person name="Abernathy B."/>
            <person name="Barry K."/>
            <person name="Blair M."/>
            <person name="Brick M.A."/>
            <person name="Chovatia M."/>
            <person name="Gepts P."/>
            <person name="Goodstein D.M."/>
            <person name="Gonzales M."/>
            <person name="Hellsten U."/>
            <person name="Hyten D.L."/>
            <person name="Jia G."/>
            <person name="Kelly J.D."/>
            <person name="Kudrna D."/>
            <person name="Lee R."/>
            <person name="Richard M.M."/>
            <person name="Miklas P.N."/>
            <person name="Osorno J.M."/>
            <person name="Rodrigues J."/>
            <person name="Thareau V."/>
            <person name="Urrea C.A."/>
            <person name="Wang M."/>
            <person name="Yu Y."/>
            <person name="Zhang M."/>
            <person name="Wing R.A."/>
            <person name="Cregan P.B."/>
            <person name="Rokhsar D.S."/>
            <person name="Jackson S.A."/>
        </authorList>
    </citation>
    <scope>NUCLEOTIDE SEQUENCE [LARGE SCALE GENOMIC DNA]</scope>
    <source>
        <strain evidence="9">cv. G19833</strain>
    </source>
</reference>
<organism evidence="8 9">
    <name type="scientific">Phaseolus vulgaris</name>
    <name type="common">Kidney bean</name>
    <name type="synonym">French bean</name>
    <dbReference type="NCBI Taxonomy" id="3885"/>
    <lineage>
        <taxon>Eukaryota</taxon>
        <taxon>Viridiplantae</taxon>
        <taxon>Streptophyta</taxon>
        <taxon>Embryophyta</taxon>
        <taxon>Tracheophyta</taxon>
        <taxon>Spermatophyta</taxon>
        <taxon>Magnoliopsida</taxon>
        <taxon>eudicotyledons</taxon>
        <taxon>Gunneridae</taxon>
        <taxon>Pentapetalae</taxon>
        <taxon>rosids</taxon>
        <taxon>fabids</taxon>
        <taxon>Fabales</taxon>
        <taxon>Fabaceae</taxon>
        <taxon>Papilionoideae</taxon>
        <taxon>50 kb inversion clade</taxon>
        <taxon>NPAAA clade</taxon>
        <taxon>indigoferoid/millettioid clade</taxon>
        <taxon>Phaseoleae</taxon>
        <taxon>Phaseolus</taxon>
    </lineage>
</organism>
<keyword evidence="2 6" id="KW-0479">Metal-binding</keyword>
<evidence type="ECO:0000313" key="8">
    <source>
        <dbReference type="EMBL" id="ESW10247.1"/>
    </source>
</evidence>
<dbReference type="Proteomes" id="UP000000226">
    <property type="component" value="Chromosome 9"/>
</dbReference>
<dbReference type="MEROPS" id="M10.A01"/>
<dbReference type="PANTHER" id="PTHR10201">
    <property type="entry name" value="MATRIX METALLOPROTEINASE"/>
    <property type="match status" value="1"/>
</dbReference>
<dbReference type="InterPro" id="IPR024079">
    <property type="entry name" value="MetalloPept_cat_dom_sf"/>
</dbReference>
<evidence type="ECO:0000256" key="6">
    <source>
        <dbReference type="PIRSR" id="PIRSR621190-2"/>
    </source>
</evidence>
<name>V7AX75_PHAVU</name>
<dbReference type="GO" id="GO:0030198">
    <property type="term" value="P:extracellular matrix organization"/>
    <property type="evidence" value="ECO:0007669"/>
    <property type="project" value="TreeGrafter"/>
</dbReference>
<dbReference type="GO" id="GO:0008270">
    <property type="term" value="F:zinc ion binding"/>
    <property type="evidence" value="ECO:0007669"/>
    <property type="project" value="InterPro"/>
</dbReference>
<dbReference type="InterPro" id="IPR001818">
    <property type="entry name" value="Pept_M10_metallopeptidase"/>
</dbReference>
<feature type="binding site" evidence="6">
    <location>
        <position position="74"/>
    </location>
    <ligand>
        <name>Zn(2+)</name>
        <dbReference type="ChEBI" id="CHEBI:29105"/>
        <label>2</label>
        <note>catalytic</note>
    </ligand>
</feature>
<dbReference type="SUPFAM" id="SSF55486">
    <property type="entry name" value="Metalloproteases ('zincins'), catalytic domain"/>
    <property type="match status" value="1"/>
</dbReference>
<evidence type="ECO:0000313" key="9">
    <source>
        <dbReference type="Proteomes" id="UP000000226"/>
    </source>
</evidence>
<evidence type="ECO:0000256" key="3">
    <source>
        <dbReference type="ARBA" id="ARBA00022801"/>
    </source>
</evidence>
<dbReference type="GO" id="GO:0004222">
    <property type="term" value="F:metalloendopeptidase activity"/>
    <property type="evidence" value="ECO:0007669"/>
    <property type="project" value="InterPro"/>
</dbReference>
<dbReference type="eggNOG" id="KOG1565">
    <property type="taxonomic scope" value="Eukaryota"/>
</dbReference>
<feature type="active site" evidence="5">
    <location>
        <position position="71"/>
    </location>
</feature>
<gene>
    <name evidence="8" type="ORF">PHAVU_009G192900g</name>
</gene>
<keyword evidence="4 6" id="KW-0862">Zinc</keyword>
<keyword evidence="3" id="KW-0378">Hydrolase</keyword>
<dbReference type="InterPro" id="IPR021190">
    <property type="entry name" value="Pept_M10A"/>
</dbReference>
<dbReference type="GO" id="GO:0006508">
    <property type="term" value="P:proteolysis"/>
    <property type="evidence" value="ECO:0007669"/>
    <property type="project" value="UniProtKB-KW"/>
</dbReference>
<feature type="binding site" evidence="6">
    <location>
        <position position="80"/>
    </location>
    <ligand>
        <name>Zn(2+)</name>
        <dbReference type="ChEBI" id="CHEBI:29105"/>
        <label>2</label>
        <note>catalytic</note>
    </ligand>
</feature>
<dbReference type="OrthoDB" id="1741454at2759"/>
<dbReference type="Gramene" id="ESW10247">
    <property type="protein sequence ID" value="ESW10247"/>
    <property type="gene ID" value="PHAVU_009G192900g"/>
</dbReference>
<dbReference type="SMR" id="V7AX75"/>
<evidence type="ECO:0000256" key="2">
    <source>
        <dbReference type="ARBA" id="ARBA00022723"/>
    </source>
</evidence>
<proteinExistence type="predicted"/>
<evidence type="ECO:0000256" key="4">
    <source>
        <dbReference type="ARBA" id="ARBA00022833"/>
    </source>
</evidence>
<sequence length="146" mass="16045">MGQSSNLNDIVKGVFATAFSRRVEMTLLTFRETVSYFSTDIEIVSSAVVSGYVTHSTLSTMVNLEVVAVHEIGHLLGLGHSSLEKVVMFLTILSRRKKVVLAHDYIEGIQFLYSSNPNFNGSTATLTPDLDTSHLSISPLCHIRNT</sequence>
<dbReference type="Pfam" id="PF00413">
    <property type="entry name" value="Peptidase_M10"/>
    <property type="match status" value="1"/>
</dbReference>
<dbReference type="Gene3D" id="3.40.390.10">
    <property type="entry name" value="Collagenase (Catalytic Domain)"/>
    <property type="match status" value="1"/>
</dbReference>
<keyword evidence="9" id="KW-1185">Reference proteome</keyword>
<evidence type="ECO:0000256" key="1">
    <source>
        <dbReference type="ARBA" id="ARBA00022670"/>
    </source>
</evidence>
<protein>
    <recommendedName>
        <fullName evidence="7">Peptidase M10 metallopeptidase domain-containing protein</fullName>
    </recommendedName>
</protein>
<accession>V7AX75</accession>
<feature type="binding site" evidence="6">
    <location>
        <position position="88"/>
    </location>
    <ligand>
        <name>Zn(2+)</name>
        <dbReference type="ChEBI" id="CHEBI:29105"/>
        <label>2</label>
        <note>catalytic</note>
    </ligand>
</feature>
<evidence type="ECO:0000256" key="5">
    <source>
        <dbReference type="PIRSR" id="PIRSR621190-1"/>
    </source>
</evidence>
<dbReference type="GO" id="GO:0030574">
    <property type="term" value="P:collagen catabolic process"/>
    <property type="evidence" value="ECO:0007669"/>
    <property type="project" value="TreeGrafter"/>
</dbReference>
<dbReference type="STRING" id="3885.V7AX75"/>
<keyword evidence="1" id="KW-0645">Protease</keyword>
<dbReference type="PRINTS" id="PR00138">
    <property type="entry name" value="MATRIXIN"/>
</dbReference>
<dbReference type="PANTHER" id="PTHR10201:SF272">
    <property type="entry name" value="METALLOENDOPROTEINASE 5-MMP"/>
    <property type="match status" value="1"/>
</dbReference>
<comment type="cofactor">
    <cofactor evidence="6">
        <name>Zn(2+)</name>
        <dbReference type="ChEBI" id="CHEBI:29105"/>
    </cofactor>
    <text evidence="6">Binds 2 Zn(2+) ions per subunit.</text>
</comment>
<feature type="binding site" evidence="6">
    <location>
        <position position="70"/>
    </location>
    <ligand>
        <name>Zn(2+)</name>
        <dbReference type="ChEBI" id="CHEBI:29105"/>
        <label>2</label>
        <note>catalytic</note>
    </ligand>
</feature>
<dbReference type="GO" id="GO:0031012">
    <property type="term" value="C:extracellular matrix"/>
    <property type="evidence" value="ECO:0007669"/>
    <property type="project" value="InterPro"/>
</dbReference>
<dbReference type="EMBL" id="CM002296">
    <property type="protein sequence ID" value="ESW10247.1"/>
    <property type="molecule type" value="Genomic_DNA"/>
</dbReference>
<feature type="domain" description="Peptidase M10 metallopeptidase" evidence="7">
    <location>
        <begin position="56"/>
        <end position="113"/>
    </location>
</feature>
<evidence type="ECO:0000259" key="7">
    <source>
        <dbReference type="Pfam" id="PF00413"/>
    </source>
</evidence>
<dbReference type="AlphaFoldDB" id="V7AX75"/>